<feature type="active site" description="Proton donor/acceptor" evidence="2">
    <location>
        <position position="148"/>
    </location>
</feature>
<evidence type="ECO:0000313" key="5">
    <source>
        <dbReference type="EMBL" id="MCG4617274.1"/>
    </source>
</evidence>
<evidence type="ECO:0000256" key="3">
    <source>
        <dbReference type="SAM" id="MobiDB-lite"/>
    </source>
</evidence>
<accession>A0AAJ1EWU3</accession>
<name>A0AAJ1EWU3_9ACTO</name>
<protein>
    <submittedName>
        <fullName evidence="5">Class C sortase</fullName>
    </submittedName>
</protein>
<dbReference type="Proteomes" id="UP001200537">
    <property type="component" value="Unassembled WGS sequence"/>
</dbReference>
<keyword evidence="1" id="KW-0378">Hydrolase</keyword>
<sequence length="319" mass="35489">MRKAVIVVLTVLGALLLLYPVVAIFVGNVRIGEISRMQAQEMKQVSVRPDQSQALLKQAHEYNANIRGIPILDPYLYKMTKTGSKEYQEYLRTLPGDVMGRLVVPSAKIDLPVRHGTEDDAIARGAGHLFGTGLPVGGKGVNAVLTAHSGMRTASLFDGLQDVKVGDIAYVQVAGKKLAYKVRAIHVIKPTQLELFEPKAGKDILTLFTCTPYGLNTHRLVVTAERIALKEAPPMNEDGPTWWDALRWWMILPIIISAIGGVIVARYLRKDRKKRDEETTPDQTDTPTQIGRLTRTQRAKKFKGSAKRKRARHTARPRK</sequence>
<dbReference type="NCBIfam" id="NF033745">
    <property type="entry name" value="class_C_sortase"/>
    <property type="match status" value="1"/>
</dbReference>
<feature type="transmembrane region" description="Helical" evidence="4">
    <location>
        <begin position="248"/>
        <end position="268"/>
    </location>
</feature>
<dbReference type="InterPro" id="IPR023365">
    <property type="entry name" value="Sortase_dom-sf"/>
</dbReference>
<reference evidence="5" key="1">
    <citation type="submission" date="2022-01" db="EMBL/GenBank/DDBJ databases">
        <title>Collection of gut derived symbiotic bacterial strains cultured from healthy donors.</title>
        <authorList>
            <person name="Lin H."/>
            <person name="Kohout C."/>
            <person name="Waligurski E."/>
            <person name="Pamer E.G."/>
        </authorList>
    </citation>
    <scope>NUCLEOTIDE SEQUENCE</scope>
    <source>
        <strain evidence="5">DFI.7.46</strain>
    </source>
</reference>
<keyword evidence="4" id="KW-0812">Transmembrane</keyword>
<feature type="compositionally biased region" description="Basic residues" evidence="3">
    <location>
        <begin position="295"/>
        <end position="319"/>
    </location>
</feature>
<dbReference type="CDD" id="cd05827">
    <property type="entry name" value="Sortase_C"/>
    <property type="match status" value="1"/>
</dbReference>
<evidence type="ECO:0000256" key="1">
    <source>
        <dbReference type="ARBA" id="ARBA00022801"/>
    </source>
</evidence>
<keyword evidence="4" id="KW-1133">Transmembrane helix</keyword>
<dbReference type="AlphaFoldDB" id="A0AAJ1EWU3"/>
<evidence type="ECO:0000256" key="4">
    <source>
        <dbReference type="SAM" id="Phobius"/>
    </source>
</evidence>
<feature type="region of interest" description="Disordered" evidence="3">
    <location>
        <begin position="273"/>
        <end position="319"/>
    </location>
</feature>
<dbReference type="Gene3D" id="2.40.260.10">
    <property type="entry name" value="Sortase"/>
    <property type="match status" value="1"/>
</dbReference>
<feature type="active site" description="Acyl-thioester intermediate" evidence="2">
    <location>
        <position position="210"/>
    </location>
</feature>
<dbReference type="EMBL" id="JAKNHJ010000003">
    <property type="protein sequence ID" value="MCG4617274.1"/>
    <property type="molecule type" value="Genomic_DNA"/>
</dbReference>
<dbReference type="Pfam" id="PF04203">
    <property type="entry name" value="Sortase"/>
    <property type="match status" value="1"/>
</dbReference>
<comment type="caution">
    <text evidence="5">The sequence shown here is derived from an EMBL/GenBank/DDBJ whole genome shotgun (WGS) entry which is preliminary data.</text>
</comment>
<dbReference type="GO" id="GO:0016787">
    <property type="term" value="F:hydrolase activity"/>
    <property type="evidence" value="ECO:0007669"/>
    <property type="project" value="UniProtKB-KW"/>
</dbReference>
<dbReference type="InterPro" id="IPR042002">
    <property type="entry name" value="Sortase_C"/>
</dbReference>
<keyword evidence="4" id="KW-0472">Membrane</keyword>
<organism evidence="5 6">
    <name type="scientific">Varibaculum cambriense</name>
    <dbReference type="NCBI Taxonomy" id="184870"/>
    <lineage>
        <taxon>Bacteria</taxon>
        <taxon>Bacillati</taxon>
        <taxon>Actinomycetota</taxon>
        <taxon>Actinomycetes</taxon>
        <taxon>Actinomycetales</taxon>
        <taxon>Actinomycetaceae</taxon>
        <taxon>Varibaculum</taxon>
    </lineage>
</organism>
<proteinExistence type="predicted"/>
<dbReference type="RefSeq" id="WP_238127549.1">
    <property type="nucleotide sequence ID" value="NZ_JAKNHJ010000003.1"/>
</dbReference>
<gene>
    <name evidence="5" type="ORF">L0M99_02015</name>
</gene>
<dbReference type="InterPro" id="IPR005754">
    <property type="entry name" value="Sortase"/>
</dbReference>
<evidence type="ECO:0000313" key="6">
    <source>
        <dbReference type="Proteomes" id="UP001200537"/>
    </source>
</evidence>
<dbReference type="NCBIfam" id="TIGR01076">
    <property type="entry name" value="sortase_fam"/>
    <property type="match status" value="1"/>
</dbReference>
<evidence type="ECO:0000256" key="2">
    <source>
        <dbReference type="PIRSR" id="PIRSR605754-1"/>
    </source>
</evidence>
<dbReference type="SUPFAM" id="SSF63817">
    <property type="entry name" value="Sortase"/>
    <property type="match status" value="1"/>
</dbReference>